<dbReference type="EMBL" id="LO018305">
    <property type="protein sequence ID" value="CUM62403.1"/>
    <property type="molecule type" value="Genomic_DNA"/>
</dbReference>
<accession>A0A1J1JM66</accession>
<name>A0A1J1JM66_PLAAG</name>
<reference evidence="1" key="1">
    <citation type="submission" date="2015-09" db="EMBL/GenBank/DDBJ databases">
        <authorList>
            <person name="Jackson K.R."/>
            <person name="Lunt B.L."/>
            <person name="Fisher J.N.B."/>
            <person name="Gardner A.V."/>
            <person name="Bailey M.E."/>
            <person name="Deus L.M."/>
            <person name="Earl A.S."/>
            <person name="Gibby P.D."/>
            <person name="Hartmann K.A."/>
            <person name="Liu J.E."/>
            <person name="Manci A.M."/>
            <person name="Nielsen D.A."/>
            <person name="Solomon M.B."/>
            <person name="Breakwell D.P."/>
            <person name="Burnett S.H."/>
            <person name="Grose J.H."/>
        </authorList>
    </citation>
    <scope>NUCLEOTIDE SEQUENCE</scope>
    <source>
        <strain evidence="1">7805</strain>
    </source>
</reference>
<proteinExistence type="predicted"/>
<evidence type="ECO:0000313" key="1">
    <source>
        <dbReference type="EMBL" id="CUM62403.1"/>
    </source>
</evidence>
<gene>
    <name evidence="1" type="ORF">PLAM_mp0108</name>
</gene>
<dbReference type="SUPFAM" id="SSF46689">
    <property type="entry name" value="Homeodomain-like"/>
    <property type="match status" value="1"/>
</dbReference>
<dbReference type="AlphaFoldDB" id="A0A1J1JM66"/>
<dbReference type="RefSeq" id="WP_235752326.1">
    <property type="nucleotide sequence ID" value="NZ_JBMLNP010000092.1"/>
</dbReference>
<dbReference type="InterPro" id="IPR009057">
    <property type="entry name" value="Homeodomain-like_sf"/>
</dbReference>
<sequence length="145" mass="17147">MPVRLRIQLTEEEKKELLTLYEQEKVPKRTRQRIDILMFSDGGWSVSKIAQTLRCSEAMVRRTIARWINQEKEGLFDAPRQGRKRKWKEEDIEYLENCIESEERTYNSRQLSEKLLQERAIALSAERIRKILKKKTGAGKGQNPV</sequence>
<protein>
    <submittedName>
        <fullName evidence="1">Uncharacterized protein</fullName>
    </submittedName>
</protein>
<organism evidence="1">
    <name type="scientific">Planktothrix agardhii</name>
    <name type="common">Oscillatoria agardhii</name>
    <dbReference type="NCBI Taxonomy" id="1160"/>
    <lineage>
        <taxon>Bacteria</taxon>
        <taxon>Bacillati</taxon>
        <taxon>Cyanobacteriota</taxon>
        <taxon>Cyanophyceae</taxon>
        <taxon>Oscillatoriophycideae</taxon>
        <taxon>Oscillatoriales</taxon>
        <taxon>Microcoleaceae</taxon>
        <taxon>Planktothrix</taxon>
    </lineage>
</organism>
<dbReference type="Pfam" id="PF13551">
    <property type="entry name" value="HTH_29"/>
    <property type="match status" value="1"/>
</dbReference>